<keyword evidence="6 7" id="KW-0472">Membrane</keyword>
<dbReference type="Proteomes" id="UP000278627">
    <property type="component" value="Unassembled WGS sequence"/>
</dbReference>
<organism evidence="10">
    <name type="scientific">Brugia pahangi</name>
    <name type="common">Filarial nematode worm</name>
    <dbReference type="NCBI Taxonomy" id="6280"/>
    <lineage>
        <taxon>Eukaryota</taxon>
        <taxon>Metazoa</taxon>
        <taxon>Ecdysozoa</taxon>
        <taxon>Nematoda</taxon>
        <taxon>Chromadorea</taxon>
        <taxon>Rhabditida</taxon>
        <taxon>Spirurina</taxon>
        <taxon>Spiruromorpha</taxon>
        <taxon>Filarioidea</taxon>
        <taxon>Onchocercidae</taxon>
        <taxon>Brugia</taxon>
    </lineage>
</organism>
<accession>A0A0N4SX01</accession>
<proteinExistence type="inferred from homology"/>
<keyword evidence="3" id="KW-0813">Transport</keyword>
<reference evidence="10" key="1">
    <citation type="submission" date="2017-02" db="UniProtKB">
        <authorList>
            <consortium name="WormBaseParasite"/>
        </authorList>
    </citation>
    <scope>IDENTIFICATION</scope>
</reference>
<keyword evidence="5 7" id="KW-1133">Transmembrane helix</keyword>
<comment type="similarity">
    <text evidence="2">Belongs to the nucleotide-sugar transporter family. SLC35B subfamily.</text>
</comment>
<evidence type="ECO:0000313" key="10">
    <source>
        <dbReference type="WBParaSite" id="BPAG_0000018101-mRNA-1"/>
    </source>
</evidence>
<evidence type="ECO:0000256" key="5">
    <source>
        <dbReference type="ARBA" id="ARBA00022989"/>
    </source>
</evidence>
<sequence length="217" mass="24625">MSLQVLGNTAQDYEVKLQTHRFIAGIAIGGVLTGCIGCMVTIEILTKGSPECMNLLTCSTFIFVSFIGFLKQSHYFKQLSRSRAPLLRVDVVLFTLADQFSKYHIIEKDGKSVHSLSILHFNPGRLLLMFATLLSAYLGICQEDLYCTYGNHSREAIFFIMDMYYECAYTYFADYIAKCCNGYNAKEILIDGSFSYFIQKPIYIYALYRLSPCITVP</sequence>
<gene>
    <name evidence="8" type="ORF">BPAG_LOCUS182</name>
</gene>
<evidence type="ECO:0000256" key="4">
    <source>
        <dbReference type="ARBA" id="ARBA00022692"/>
    </source>
</evidence>
<dbReference type="STRING" id="6280.A0A0N4SX01"/>
<dbReference type="GO" id="GO:0055085">
    <property type="term" value="P:transmembrane transport"/>
    <property type="evidence" value="ECO:0007669"/>
    <property type="project" value="InterPro"/>
</dbReference>
<feature type="transmembrane region" description="Helical" evidence="7">
    <location>
        <begin position="22"/>
        <end position="45"/>
    </location>
</feature>
<protein>
    <submittedName>
        <fullName evidence="10">EXS domain-containing protein</fullName>
    </submittedName>
</protein>
<evidence type="ECO:0000256" key="3">
    <source>
        <dbReference type="ARBA" id="ARBA00022448"/>
    </source>
</evidence>
<comment type="subcellular location">
    <subcellularLocation>
        <location evidence="1">Membrane</location>
        <topology evidence="1">Multi-pass membrane protein</topology>
    </subcellularLocation>
</comment>
<evidence type="ECO:0000256" key="7">
    <source>
        <dbReference type="SAM" id="Phobius"/>
    </source>
</evidence>
<dbReference type="AlphaFoldDB" id="A0A0N4SX01"/>
<dbReference type="Pfam" id="PF08449">
    <property type="entry name" value="UAA"/>
    <property type="match status" value="2"/>
</dbReference>
<keyword evidence="4 7" id="KW-0812">Transmembrane</keyword>
<name>A0A0N4SX01_BRUPA</name>
<evidence type="ECO:0000256" key="1">
    <source>
        <dbReference type="ARBA" id="ARBA00004141"/>
    </source>
</evidence>
<dbReference type="EMBL" id="UZAD01000007">
    <property type="protein sequence ID" value="VDN81368.1"/>
    <property type="molecule type" value="Genomic_DNA"/>
</dbReference>
<feature type="transmembrane region" description="Helical" evidence="7">
    <location>
        <begin position="52"/>
        <end position="70"/>
    </location>
</feature>
<evidence type="ECO:0000256" key="2">
    <source>
        <dbReference type="ARBA" id="ARBA00010694"/>
    </source>
</evidence>
<dbReference type="GO" id="GO:0012505">
    <property type="term" value="C:endomembrane system"/>
    <property type="evidence" value="ECO:0007669"/>
    <property type="project" value="UniProtKB-ARBA"/>
</dbReference>
<keyword evidence="9" id="KW-1185">Reference proteome</keyword>
<evidence type="ECO:0000313" key="9">
    <source>
        <dbReference type="Proteomes" id="UP000278627"/>
    </source>
</evidence>
<dbReference type="GO" id="GO:0016020">
    <property type="term" value="C:membrane"/>
    <property type="evidence" value="ECO:0007669"/>
    <property type="project" value="UniProtKB-SubCell"/>
</dbReference>
<dbReference type="WBParaSite" id="BPAG_0000018101-mRNA-1">
    <property type="protein sequence ID" value="BPAG_0000018101-mRNA-1"/>
    <property type="gene ID" value="BPAG_0000018101"/>
</dbReference>
<dbReference type="InterPro" id="IPR013657">
    <property type="entry name" value="SCL35B1-4/HUT1"/>
</dbReference>
<evidence type="ECO:0000256" key="6">
    <source>
        <dbReference type="ARBA" id="ARBA00023136"/>
    </source>
</evidence>
<evidence type="ECO:0000313" key="8">
    <source>
        <dbReference type="EMBL" id="VDN81368.1"/>
    </source>
</evidence>
<reference evidence="8 9" key="2">
    <citation type="submission" date="2018-11" db="EMBL/GenBank/DDBJ databases">
        <authorList>
            <consortium name="Pathogen Informatics"/>
        </authorList>
    </citation>
    <scope>NUCLEOTIDE SEQUENCE [LARGE SCALE GENOMIC DNA]</scope>
</reference>